<dbReference type="VEuPathDB" id="VectorBase:GPPI047178"/>
<dbReference type="Pfam" id="PF13843">
    <property type="entry name" value="DDE_Tnp_1_7"/>
    <property type="match status" value="1"/>
</dbReference>
<name>A0A1B0C293_9MUSC</name>
<evidence type="ECO:0000313" key="3">
    <source>
        <dbReference type="EnsemblMetazoa" id="GPPI047178-PA"/>
    </source>
</evidence>
<sequence length="116" mass="13389">MSGKKRNLNERDIEDYLSKLDQEPSHPSTSSNLQSSSNKITFLWSSTASGDLSHLETPYQRFNHFITEDFIKTLVEESNLYIIQSNPSSSITFTEYDLYKFFGILLYMSVIKFPST</sequence>
<evidence type="ECO:0000259" key="2">
    <source>
        <dbReference type="Pfam" id="PF13843"/>
    </source>
</evidence>
<dbReference type="PANTHER" id="PTHR47272">
    <property type="entry name" value="DDE_TNP_1_7 DOMAIN-CONTAINING PROTEIN"/>
    <property type="match status" value="1"/>
</dbReference>
<reference evidence="4" key="1">
    <citation type="submission" date="2015-01" db="EMBL/GenBank/DDBJ databases">
        <authorList>
            <person name="Aksoy S."/>
            <person name="Warren W."/>
            <person name="Wilson R.K."/>
        </authorList>
    </citation>
    <scope>NUCLEOTIDE SEQUENCE [LARGE SCALE GENOMIC DNA]</scope>
    <source>
        <strain evidence="4">IAEA</strain>
    </source>
</reference>
<proteinExistence type="predicted"/>
<dbReference type="EMBL" id="JXJN01024406">
    <property type="status" value="NOT_ANNOTATED_CDS"/>
    <property type="molecule type" value="Genomic_DNA"/>
</dbReference>
<feature type="domain" description="PiggyBac transposable element-derived protein" evidence="2">
    <location>
        <begin position="57"/>
        <end position="115"/>
    </location>
</feature>
<feature type="region of interest" description="Disordered" evidence="1">
    <location>
        <begin position="16"/>
        <end position="36"/>
    </location>
</feature>
<organism evidence="3 4">
    <name type="scientific">Glossina palpalis gambiensis</name>
    <dbReference type="NCBI Taxonomy" id="67801"/>
    <lineage>
        <taxon>Eukaryota</taxon>
        <taxon>Metazoa</taxon>
        <taxon>Ecdysozoa</taxon>
        <taxon>Arthropoda</taxon>
        <taxon>Hexapoda</taxon>
        <taxon>Insecta</taxon>
        <taxon>Pterygota</taxon>
        <taxon>Neoptera</taxon>
        <taxon>Endopterygota</taxon>
        <taxon>Diptera</taxon>
        <taxon>Brachycera</taxon>
        <taxon>Muscomorpha</taxon>
        <taxon>Hippoboscoidea</taxon>
        <taxon>Glossinidae</taxon>
        <taxon>Glossina</taxon>
    </lineage>
</organism>
<dbReference type="Proteomes" id="UP000092460">
    <property type="component" value="Unassembled WGS sequence"/>
</dbReference>
<protein>
    <recommendedName>
        <fullName evidence="2">PiggyBac transposable element-derived protein domain-containing protein</fullName>
    </recommendedName>
</protein>
<feature type="compositionally biased region" description="Low complexity" evidence="1">
    <location>
        <begin position="25"/>
        <end position="36"/>
    </location>
</feature>
<dbReference type="EnsemblMetazoa" id="GPPI047178-RA">
    <property type="protein sequence ID" value="GPPI047178-PA"/>
    <property type="gene ID" value="GPPI047178"/>
</dbReference>
<dbReference type="PANTHER" id="PTHR47272:SF1">
    <property type="entry name" value="PIGGYBAC TRANSPOSABLE ELEMENT-DERIVED PROTEIN 3-LIKE"/>
    <property type="match status" value="1"/>
</dbReference>
<dbReference type="InterPro" id="IPR029526">
    <property type="entry name" value="PGBD"/>
</dbReference>
<evidence type="ECO:0000256" key="1">
    <source>
        <dbReference type="SAM" id="MobiDB-lite"/>
    </source>
</evidence>
<accession>A0A1B0C293</accession>
<keyword evidence="4" id="KW-1185">Reference proteome</keyword>
<dbReference type="AlphaFoldDB" id="A0A1B0C293"/>
<evidence type="ECO:0000313" key="4">
    <source>
        <dbReference type="Proteomes" id="UP000092460"/>
    </source>
</evidence>
<reference evidence="3" key="2">
    <citation type="submission" date="2020-05" db="UniProtKB">
        <authorList>
            <consortium name="EnsemblMetazoa"/>
        </authorList>
    </citation>
    <scope>IDENTIFICATION</scope>
    <source>
        <strain evidence="3">IAEA</strain>
    </source>
</reference>